<dbReference type="PANTHER" id="PTHR46558:SF14">
    <property type="entry name" value="HTH-TYPE TRANSCRIPTIONAL REGULATOR ANSR"/>
    <property type="match status" value="1"/>
</dbReference>
<sequence length="74" mass="8908">MYRRLKDLREDHDYTQQYVSDYLTITRSAYAKVERGEHMLSAEMLIQLSNLYNVSTDYLLGISDYPHRIKYNIK</sequence>
<dbReference type="OrthoDB" id="9805856at2"/>
<dbReference type="InterPro" id="IPR001387">
    <property type="entry name" value="Cro/C1-type_HTH"/>
</dbReference>
<keyword evidence="1" id="KW-0238">DNA-binding</keyword>
<feature type="domain" description="HTH cro/C1-type" evidence="2">
    <location>
        <begin position="5"/>
        <end position="59"/>
    </location>
</feature>
<dbReference type="InterPro" id="IPR010982">
    <property type="entry name" value="Lambda_DNA-bd_dom_sf"/>
</dbReference>
<dbReference type="AlphaFoldDB" id="A0A0C1K5Q5"/>
<dbReference type="SUPFAM" id="SSF47413">
    <property type="entry name" value="lambda repressor-like DNA-binding domains"/>
    <property type="match status" value="1"/>
</dbReference>
<evidence type="ECO:0000259" key="2">
    <source>
        <dbReference type="PROSITE" id="PS50943"/>
    </source>
</evidence>
<name>A0A0C1K5Q5_STRCV</name>
<evidence type="ECO:0000313" key="4">
    <source>
        <dbReference type="Proteomes" id="UP000031339"/>
    </source>
</evidence>
<dbReference type="SMART" id="SM00530">
    <property type="entry name" value="HTH_XRE"/>
    <property type="match status" value="1"/>
</dbReference>
<reference evidence="3 4" key="1">
    <citation type="submission" date="2014-12" db="EMBL/GenBank/DDBJ databases">
        <title>Partial genome sequence of Streptococcus constellatus KCOM 1650 (= ChDC B144).</title>
        <authorList>
            <person name="Kook J.-K."/>
            <person name="Park S.-N."/>
            <person name="Lim Y.K."/>
            <person name="Jo E."/>
        </authorList>
    </citation>
    <scope>NUCLEOTIDE SEQUENCE [LARGE SCALE GENOMIC DNA]</scope>
    <source>
        <strain evidence="3 4">KCOM 1650</strain>
    </source>
</reference>
<dbReference type="EMBL" id="JWIY01000001">
    <property type="protein sequence ID" value="KIC78171.1"/>
    <property type="molecule type" value="Genomic_DNA"/>
</dbReference>
<dbReference type="CDD" id="cd00093">
    <property type="entry name" value="HTH_XRE"/>
    <property type="match status" value="1"/>
</dbReference>
<evidence type="ECO:0000313" key="3">
    <source>
        <dbReference type="EMBL" id="KIC78171.1"/>
    </source>
</evidence>
<proteinExistence type="predicted"/>
<accession>A0A0C1K5Q5</accession>
<protein>
    <submittedName>
        <fullName evidence="3">Cro/Cl family transcriptional regulator</fullName>
    </submittedName>
</protein>
<comment type="caution">
    <text evidence="3">The sequence shown here is derived from an EMBL/GenBank/DDBJ whole genome shotgun (WGS) entry which is preliminary data.</text>
</comment>
<dbReference type="PROSITE" id="PS50943">
    <property type="entry name" value="HTH_CROC1"/>
    <property type="match status" value="1"/>
</dbReference>
<gene>
    <name evidence="3" type="ORF">RN79_00930</name>
</gene>
<organism evidence="3 4">
    <name type="scientific">Streptococcus constellatus</name>
    <dbReference type="NCBI Taxonomy" id="76860"/>
    <lineage>
        <taxon>Bacteria</taxon>
        <taxon>Bacillati</taxon>
        <taxon>Bacillota</taxon>
        <taxon>Bacilli</taxon>
        <taxon>Lactobacillales</taxon>
        <taxon>Streptococcaceae</taxon>
        <taxon>Streptococcus</taxon>
        <taxon>Streptococcus anginosus group</taxon>
    </lineage>
</organism>
<dbReference type="PANTHER" id="PTHR46558">
    <property type="entry name" value="TRACRIPTIONAL REGULATORY PROTEIN-RELATED-RELATED"/>
    <property type="match status" value="1"/>
</dbReference>
<dbReference type="Proteomes" id="UP000031339">
    <property type="component" value="Unassembled WGS sequence"/>
</dbReference>
<dbReference type="Pfam" id="PF01381">
    <property type="entry name" value="HTH_3"/>
    <property type="match status" value="1"/>
</dbReference>
<evidence type="ECO:0000256" key="1">
    <source>
        <dbReference type="ARBA" id="ARBA00023125"/>
    </source>
</evidence>
<dbReference type="Gene3D" id="1.10.260.40">
    <property type="entry name" value="lambda repressor-like DNA-binding domains"/>
    <property type="match status" value="1"/>
</dbReference>
<dbReference type="GO" id="GO:0003677">
    <property type="term" value="F:DNA binding"/>
    <property type="evidence" value="ECO:0007669"/>
    <property type="project" value="UniProtKB-KW"/>
</dbReference>
<dbReference type="RefSeq" id="WP_037613164.1">
    <property type="nucleotide sequence ID" value="NZ_JWIY01000001.1"/>
</dbReference>